<feature type="domain" description="Ketopantoate reductase C-terminal" evidence="12">
    <location>
        <begin position="174"/>
        <end position="287"/>
    </location>
</feature>
<dbReference type="RefSeq" id="WP_149329212.1">
    <property type="nucleotide sequence ID" value="NZ_VTPY01000005.1"/>
</dbReference>
<dbReference type="UniPathway" id="UPA00028">
    <property type="reaction ID" value="UER00004"/>
</dbReference>
<comment type="catalytic activity">
    <reaction evidence="9 10">
        <text>(R)-pantoate + NADP(+) = 2-dehydropantoate + NADPH + H(+)</text>
        <dbReference type="Rhea" id="RHEA:16233"/>
        <dbReference type="ChEBI" id="CHEBI:11561"/>
        <dbReference type="ChEBI" id="CHEBI:15378"/>
        <dbReference type="ChEBI" id="CHEBI:15980"/>
        <dbReference type="ChEBI" id="CHEBI:57783"/>
        <dbReference type="ChEBI" id="CHEBI:58349"/>
        <dbReference type="EC" id="1.1.1.169"/>
    </reaction>
</comment>
<keyword evidence="5 10" id="KW-0566">Pantothenate biosynthesis</keyword>
<evidence type="ECO:0000256" key="4">
    <source>
        <dbReference type="ARBA" id="ARBA00019465"/>
    </source>
</evidence>
<dbReference type="AlphaFoldDB" id="A0A7V7FYM6"/>
<keyword evidence="7 10" id="KW-0560">Oxidoreductase</keyword>
<evidence type="ECO:0000256" key="5">
    <source>
        <dbReference type="ARBA" id="ARBA00022655"/>
    </source>
</evidence>
<dbReference type="EC" id="1.1.1.169" evidence="3 10"/>
<organism evidence="13 14">
    <name type="scientific">Billgrantia pellis</name>
    <dbReference type="NCBI Taxonomy" id="2606936"/>
    <lineage>
        <taxon>Bacteria</taxon>
        <taxon>Pseudomonadati</taxon>
        <taxon>Pseudomonadota</taxon>
        <taxon>Gammaproteobacteria</taxon>
        <taxon>Oceanospirillales</taxon>
        <taxon>Halomonadaceae</taxon>
        <taxon>Billgrantia</taxon>
    </lineage>
</organism>
<evidence type="ECO:0000256" key="9">
    <source>
        <dbReference type="ARBA" id="ARBA00048793"/>
    </source>
</evidence>
<evidence type="ECO:0000259" key="11">
    <source>
        <dbReference type="Pfam" id="PF02558"/>
    </source>
</evidence>
<comment type="function">
    <text evidence="10">Catalyzes the NADPH-dependent reduction of ketopantoate into pantoic acid.</text>
</comment>
<comment type="similarity">
    <text evidence="2 10">Belongs to the ketopantoate reductase family.</text>
</comment>
<evidence type="ECO:0000256" key="7">
    <source>
        <dbReference type="ARBA" id="ARBA00023002"/>
    </source>
</evidence>
<dbReference type="NCBIfam" id="TIGR00745">
    <property type="entry name" value="apbA_panE"/>
    <property type="match status" value="1"/>
</dbReference>
<feature type="domain" description="Ketopantoate reductase N-terminal" evidence="11">
    <location>
        <begin position="7"/>
        <end position="148"/>
    </location>
</feature>
<dbReference type="EMBL" id="VTPY01000005">
    <property type="protein sequence ID" value="KAA0011474.1"/>
    <property type="molecule type" value="Genomic_DNA"/>
</dbReference>
<dbReference type="GO" id="GO:0008677">
    <property type="term" value="F:2-dehydropantoate 2-reductase activity"/>
    <property type="evidence" value="ECO:0007669"/>
    <property type="project" value="UniProtKB-EC"/>
</dbReference>
<name>A0A7V7FYM6_9GAMM</name>
<evidence type="ECO:0000256" key="10">
    <source>
        <dbReference type="RuleBase" id="RU362068"/>
    </source>
</evidence>
<dbReference type="PANTHER" id="PTHR43765">
    <property type="entry name" value="2-DEHYDROPANTOATE 2-REDUCTASE-RELATED"/>
    <property type="match status" value="1"/>
</dbReference>
<reference evidence="13 14" key="1">
    <citation type="submission" date="2019-08" db="EMBL/GenBank/DDBJ databases">
        <title>Bioinformatics analysis of the strain L3 and L5.</title>
        <authorList>
            <person name="Li X."/>
        </authorList>
    </citation>
    <scope>NUCLEOTIDE SEQUENCE [LARGE SCALE GENOMIC DNA]</scope>
    <source>
        <strain evidence="13 14">L5</strain>
    </source>
</reference>
<accession>A0A7V7FYM6</accession>
<evidence type="ECO:0000256" key="3">
    <source>
        <dbReference type="ARBA" id="ARBA00013014"/>
    </source>
</evidence>
<keyword evidence="6 10" id="KW-0521">NADP</keyword>
<dbReference type="Gene3D" id="1.10.1040.10">
    <property type="entry name" value="N-(1-d-carboxylethyl)-l-norvaline Dehydrogenase, domain 2"/>
    <property type="match status" value="1"/>
</dbReference>
<keyword evidence="14" id="KW-1185">Reference proteome</keyword>
<dbReference type="SUPFAM" id="SSF51735">
    <property type="entry name" value="NAD(P)-binding Rossmann-fold domains"/>
    <property type="match status" value="1"/>
</dbReference>
<dbReference type="Gene3D" id="3.40.50.720">
    <property type="entry name" value="NAD(P)-binding Rossmann-like Domain"/>
    <property type="match status" value="1"/>
</dbReference>
<dbReference type="InterPro" id="IPR003710">
    <property type="entry name" value="ApbA"/>
</dbReference>
<dbReference type="GO" id="GO:0050661">
    <property type="term" value="F:NADP binding"/>
    <property type="evidence" value="ECO:0007669"/>
    <property type="project" value="TreeGrafter"/>
</dbReference>
<sequence length="299" mass="32693">MHTETHLIVGPGALGRLVALHLAEPVSVVLAGRRPLPARQTLTTPEGERRTHRLDMADVRALPAMAPSFIHLTTKAYASEAAYASLFEQLPATTPLVLWQNGYQVQPELSRRHPGPVLCASTTEGAWVANDGAVVHAGRGMTYIGDLAHRHAELSQRLAGILDRAGLAARAVDDIATRLWHKLVINAVINPLTARFRIRNGQLRDPPFRSMVERLVNEIAPILSAEDIEPPDAGWHALVWRVVEGTAHNRASMLQDVLTGRPLEREAILQPLMVAAVRHGLATPFLAELDRDLARLSPS</sequence>
<protein>
    <recommendedName>
        <fullName evidence="4 10">2-dehydropantoate 2-reductase</fullName>
        <ecNumber evidence="3 10">1.1.1.169</ecNumber>
    </recommendedName>
    <alternativeName>
        <fullName evidence="8 10">Ketopantoate reductase</fullName>
    </alternativeName>
</protein>
<evidence type="ECO:0000256" key="8">
    <source>
        <dbReference type="ARBA" id="ARBA00032024"/>
    </source>
</evidence>
<evidence type="ECO:0000313" key="14">
    <source>
        <dbReference type="Proteomes" id="UP000486760"/>
    </source>
</evidence>
<dbReference type="InterPro" id="IPR013752">
    <property type="entry name" value="KPA_reductase"/>
</dbReference>
<dbReference type="InterPro" id="IPR008927">
    <property type="entry name" value="6-PGluconate_DH-like_C_sf"/>
</dbReference>
<proteinExistence type="inferred from homology"/>
<dbReference type="GO" id="GO:0005737">
    <property type="term" value="C:cytoplasm"/>
    <property type="evidence" value="ECO:0007669"/>
    <property type="project" value="TreeGrafter"/>
</dbReference>
<dbReference type="InterPro" id="IPR036291">
    <property type="entry name" value="NAD(P)-bd_dom_sf"/>
</dbReference>
<evidence type="ECO:0000256" key="6">
    <source>
        <dbReference type="ARBA" id="ARBA00022857"/>
    </source>
</evidence>
<evidence type="ECO:0000256" key="2">
    <source>
        <dbReference type="ARBA" id="ARBA00007870"/>
    </source>
</evidence>
<comment type="caution">
    <text evidence="13">The sequence shown here is derived from an EMBL/GenBank/DDBJ whole genome shotgun (WGS) entry which is preliminary data.</text>
</comment>
<gene>
    <name evidence="13" type="ORF">F0A17_15415</name>
</gene>
<dbReference type="Pfam" id="PF08546">
    <property type="entry name" value="ApbA_C"/>
    <property type="match status" value="1"/>
</dbReference>
<dbReference type="Proteomes" id="UP000486760">
    <property type="component" value="Unassembled WGS sequence"/>
</dbReference>
<comment type="pathway">
    <text evidence="1 10">Cofactor biosynthesis; (R)-pantothenate biosynthesis; (R)-pantoate from 3-methyl-2-oxobutanoate: step 2/2.</text>
</comment>
<dbReference type="InterPro" id="IPR013328">
    <property type="entry name" value="6PGD_dom2"/>
</dbReference>
<dbReference type="GO" id="GO:0015940">
    <property type="term" value="P:pantothenate biosynthetic process"/>
    <property type="evidence" value="ECO:0007669"/>
    <property type="project" value="UniProtKB-UniPathway"/>
</dbReference>
<dbReference type="InterPro" id="IPR013332">
    <property type="entry name" value="KPR_N"/>
</dbReference>
<dbReference type="InterPro" id="IPR050838">
    <property type="entry name" value="Ketopantoate_reductase"/>
</dbReference>
<dbReference type="Pfam" id="PF02558">
    <property type="entry name" value="ApbA"/>
    <property type="match status" value="1"/>
</dbReference>
<dbReference type="PANTHER" id="PTHR43765:SF2">
    <property type="entry name" value="2-DEHYDROPANTOATE 2-REDUCTASE"/>
    <property type="match status" value="1"/>
</dbReference>
<evidence type="ECO:0000256" key="1">
    <source>
        <dbReference type="ARBA" id="ARBA00004994"/>
    </source>
</evidence>
<dbReference type="SUPFAM" id="SSF48179">
    <property type="entry name" value="6-phosphogluconate dehydrogenase C-terminal domain-like"/>
    <property type="match status" value="1"/>
</dbReference>
<evidence type="ECO:0000313" key="13">
    <source>
        <dbReference type="EMBL" id="KAA0011474.1"/>
    </source>
</evidence>
<evidence type="ECO:0000259" key="12">
    <source>
        <dbReference type="Pfam" id="PF08546"/>
    </source>
</evidence>